<accession>A0ABW8RC65</accession>
<keyword evidence="10" id="KW-0067">ATP-binding</keyword>
<reference evidence="17 18" key="1">
    <citation type="submission" date="2024-11" db="EMBL/GenBank/DDBJ databases">
        <authorList>
            <person name="Lucas J.A."/>
        </authorList>
    </citation>
    <scope>NUCLEOTIDE SEQUENCE [LARGE SCALE GENOMIC DNA]</scope>
    <source>
        <strain evidence="17 18">Z 5.4</strain>
    </source>
</reference>
<comment type="subcellular location">
    <subcellularLocation>
        <location evidence="2">Cell membrane</location>
        <topology evidence="2">Multi-pass membrane protein</topology>
    </subcellularLocation>
</comment>
<sequence length="747" mass="85526">MATKWKSRITIAFTAFLFTFGLSGILAIFTFGSNYIHGDYFHTSEFQMQLDEFKGYLSTFELYNMPIEEAKKEIKVTKDDIIEHRYRYGNLPDQINNIKAQYEEKIQTAIGEGNQEAADAFTAEMDAKIEDITKNFKSDEYVEPKVIKEKEKRIEDYYKKRENYRSDYLRNKEAFRYYVKNIETGKVYTNLKNSEEDAIKEDFSEKHTLFVTNTTVTRDDATYAVPEDGERLDSFIPTTAGTFDGQIAIPASLSSTNFIMSAYKNYKRNQMLLLIYTLAGLVALIGSVLILKKSKAIPATAEKWRPYYNKIPIDIRTIFFLIAVIGAFIAIYVISDQLIYVYENPYDGVEMVIGLIIASFIASLIFIQWNYLMTEIKDWPNVKKQWEKALLHMAYRKMRELFQRSRKSLTEAFLNQSTGTQLFILLAIVFGMGLAAIVIIIHPIFIVFYLFLLAVIGIPMVMIMVNKIGYLNRIVEKTNELAAGRLGENLQVTGNSVLTKLADNINLLKQGVKTSQNEQAKSERLKTELITNVSHDLRTPLTSIITYTELLKTADVSSDERIAYLEIIDRKSKRLKVLIDDLFEVSKMASGNIELKKDKVDLVQLLQQALAEYDETINESNLQFRVTKPEKPVYSFVDGQKLWRVFDNLIGNILKYSLVHSRVYIGVSTLDGLAIITFKNVSKYELNENSNELFERFKRGDTSRHTEGSGLGLAIAQSIVDLHDGRLEIETDGDLFKVKISLNLVIE</sequence>
<evidence type="ECO:0000256" key="5">
    <source>
        <dbReference type="ARBA" id="ARBA00022553"/>
    </source>
</evidence>
<dbReference type="InterPro" id="IPR036890">
    <property type="entry name" value="HATPase_C_sf"/>
</dbReference>
<dbReference type="Pfam" id="PF00512">
    <property type="entry name" value="HisKA"/>
    <property type="match status" value="1"/>
</dbReference>
<dbReference type="SUPFAM" id="SSF47384">
    <property type="entry name" value="Homodimeric domain of signal transducing histidine kinase"/>
    <property type="match status" value="1"/>
</dbReference>
<dbReference type="PANTHER" id="PTHR45528:SF1">
    <property type="entry name" value="SENSOR HISTIDINE KINASE CPXA"/>
    <property type="match status" value="1"/>
</dbReference>
<dbReference type="InterPro" id="IPR005467">
    <property type="entry name" value="His_kinase_dom"/>
</dbReference>
<keyword evidence="8" id="KW-0547">Nucleotide-binding</keyword>
<evidence type="ECO:0000259" key="16">
    <source>
        <dbReference type="PROSITE" id="PS50885"/>
    </source>
</evidence>
<keyword evidence="4" id="KW-1003">Cell membrane</keyword>
<keyword evidence="18" id="KW-1185">Reference proteome</keyword>
<dbReference type="EC" id="2.7.13.3" evidence="3"/>
<evidence type="ECO:0000313" key="17">
    <source>
        <dbReference type="EMBL" id="MFK9091053.1"/>
    </source>
</evidence>
<dbReference type="InterPro" id="IPR036097">
    <property type="entry name" value="HisK_dim/P_sf"/>
</dbReference>
<dbReference type="RefSeq" id="WP_406579731.1">
    <property type="nucleotide sequence ID" value="NZ_JBJHQH010000003.1"/>
</dbReference>
<evidence type="ECO:0000256" key="3">
    <source>
        <dbReference type="ARBA" id="ARBA00012438"/>
    </source>
</evidence>
<evidence type="ECO:0000256" key="13">
    <source>
        <dbReference type="ARBA" id="ARBA00023136"/>
    </source>
</evidence>
<keyword evidence="6" id="KW-0808">Transferase</keyword>
<evidence type="ECO:0000256" key="10">
    <source>
        <dbReference type="ARBA" id="ARBA00022840"/>
    </source>
</evidence>
<feature type="transmembrane region" description="Helical" evidence="14">
    <location>
        <begin position="313"/>
        <end position="334"/>
    </location>
</feature>
<evidence type="ECO:0000256" key="12">
    <source>
        <dbReference type="ARBA" id="ARBA00023012"/>
    </source>
</evidence>
<keyword evidence="13 14" id="KW-0472">Membrane</keyword>
<dbReference type="SUPFAM" id="SSF55874">
    <property type="entry name" value="ATPase domain of HSP90 chaperone/DNA topoisomerase II/histidine kinase"/>
    <property type="match status" value="1"/>
</dbReference>
<dbReference type="PROSITE" id="PS50885">
    <property type="entry name" value="HAMP"/>
    <property type="match status" value="1"/>
</dbReference>
<evidence type="ECO:0000313" key="18">
    <source>
        <dbReference type="Proteomes" id="UP001623041"/>
    </source>
</evidence>
<dbReference type="Proteomes" id="UP001623041">
    <property type="component" value="Unassembled WGS sequence"/>
</dbReference>
<evidence type="ECO:0000256" key="1">
    <source>
        <dbReference type="ARBA" id="ARBA00000085"/>
    </source>
</evidence>
<dbReference type="InterPro" id="IPR004358">
    <property type="entry name" value="Sig_transdc_His_kin-like_C"/>
</dbReference>
<comment type="caution">
    <text evidence="17">The sequence shown here is derived from an EMBL/GenBank/DDBJ whole genome shotgun (WGS) entry which is preliminary data.</text>
</comment>
<name>A0ABW8RC65_9BACI</name>
<evidence type="ECO:0000256" key="4">
    <source>
        <dbReference type="ARBA" id="ARBA00022475"/>
    </source>
</evidence>
<dbReference type="InterPro" id="IPR050398">
    <property type="entry name" value="HssS/ArlS-like"/>
</dbReference>
<keyword evidence="7 14" id="KW-0812">Transmembrane</keyword>
<organism evidence="17 18">
    <name type="scientific">Bacillus salipaludis</name>
    <dbReference type="NCBI Taxonomy" id="2547811"/>
    <lineage>
        <taxon>Bacteria</taxon>
        <taxon>Bacillati</taxon>
        <taxon>Bacillota</taxon>
        <taxon>Bacilli</taxon>
        <taxon>Bacillales</taxon>
        <taxon>Bacillaceae</taxon>
        <taxon>Bacillus</taxon>
    </lineage>
</organism>
<feature type="transmembrane region" description="Helical" evidence="14">
    <location>
        <begin position="422"/>
        <end position="441"/>
    </location>
</feature>
<dbReference type="Gene3D" id="1.10.287.130">
    <property type="match status" value="1"/>
</dbReference>
<dbReference type="PRINTS" id="PR00344">
    <property type="entry name" value="BCTRLSENSOR"/>
</dbReference>
<feature type="transmembrane region" description="Helical" evidence="14">
    <location>
        <begin position="271"/>
        <end position="292"/>
    </location>
</feature>
<dbReference type="SMART" id="SM00388">
    <property type="entry name" value="HisKA"/>
    <property type="match status" value="1"/>
</dbReference>
<keyword evidence="5" id="KW-0597">Phosphoprotein</keyword>
<keyword evidence="12" id="KW-0902">Two-component regulatory system</keyword>
<dbReference type="InterPro" id="IPR003594">
    <property type="entry name" value="HATPase_dom"/>
</dbReference>
<evidence type="ECO:0000256" key="2">
    <source>
        <dbReference type="ARBA" id="ARBA00004651"/>
    </source>
</evidence>
<dbReference type="CDD" id="cd00082">
    <property type="entry name" value="HisKA"/>
    <property type="match status" value="1"/>
</dbReference>
<keyword evidence="9 17" id="KW-0418">Kinase</keyword>
<keyword evidence="11 14" id="KW-1133">Transmembrane helix</keyword>
<dbReference type="PROSITE" id="PS50109">
    <property type="entry name" value="HIS_KIN"/>
    <property type="match status" value="1"/>
</dbReference>
<dbReference type="InterPro" id="IPR003660">
    <property type="entry name" value="HAMP_dom"/>
</dbReference>
<dbReference type="SMART" id="SM00387">
    <property type="entry name" value="HATPase_c"/>
    <property type="match status" value="1"/>
</dbReference>
<dbReference type="PANTHER" id="PTHR45528">
    <property type="entry name" value="SENSOR HISTIDINE KINASE CPXA"/>
    <property type="match status" value="1"/>
</dbReference>
<dbReference type="EMBL" id="JBJHQH010000003">
    <property type="protein sequence ID" value="MFK9091053.1"/>
    <property type="molecule type" value="Genomic_DNA"/>
</dbReference>
<evidence type="ECO:0000256" key="11">
    <source>
        <dbReference type="ARBA" id="ARBA00022989"/>
    </source>
</evidence>
<dbReference type="Pfam" id="PF02518">
    <property type="entry name" value="HATPase_c"/>
    <property type="match status" value="1"/>
</dbReference>
<dbReference type="GO" id="GO:0016301">
    <property type="term" value="F:kinase activity"/>
    <property type="evidence" value="ECO:0007669"/>
    <property type="project" value="UniProtKB-KW"/>
</dbReference>
<evidence type="ECO:0000259" key="15">
    <source>
        <dbReference type="PROSITE" id="PS50109"/>
    </source>
</evidence>
<feature type="transmembrane region" description="Helical" evidence="14">
    <location>
        <begin position="346"/>
        <end position="367"/>
    </location>
</feature>
<feature type="domain" description="HAMP" evidence="16">
    <location>
        <begin position="471"/>
        <end position="517"/>
    </location>
</feature>
<dbReference type="Gene3D" id="3.30.565.10">
    <property type="entry name" value="Histidine kinase-like ATPase, C-terminal domain"/>
    <property type="match status" value="1"/>
</dbReference>
<gene>
    <name evidence="17" type="ORF">ACJEBI_06135</name>
</gene>
<evidence type="ECO:0000256" key="9">
    <source>
        <dbReference type="ARBA" id="ARBA00022777"/>
    </source>
</evidence>
<feature type="transmembrane region" description="Helical" evidence="14">
    <location>
        <begin position="447"/>
        <end position="465"/>
    </location>
</feature>
<evidence type="ECO:0000256" key="6">
    <source>
        <dbReference type="ARBA" id="ARBA00022679"/>
    </source>
</evidence>
<evidence type="ECO:0000256" key="7">
    <source>
        <dbReference type="ARBA" id="ARBA00022692"/>
    </source>
</evidence>
<evidence type="ECO:0000256" key="14">
    <source>
        <dbReference type="SAM" id="Phobius"/>
    </source>
</evidence>
<comment type="catalytic activity">
    <reaction evidence="1">
        <text>ATP + protein L-histidine = ADP + protein N-phospho-L-histidine.</text>
        <dbReference type="EC" id="2.7.13.3"/>
    </reaction>
</comment>
<evidence type="ECO:0000256" key="8">
    <source>
        <dbReference type="ARBA" id="ARBA00022741"/>
    </source>
</evidence>
<feature type="domain" description="Histidine kinase" evidence="15">
    <location>
        <begin position="532"/>
        <end position="746"/>
    </location>
</feature>
<protein>
    <recommendedName>
        <fullName evidence="3">histidine kinase</fullName>
        <ecNumber evidence="3">2.7.13.3</ecNumber>
    </recommendedName>
</protein>
<proteinExistence type="predicted"/>
<dbReference type="InterPro" id="IPR003661">
    <property type="entry name" value="HisK_dim/P_dom"/>
</dbReference>